<keyword evidence="5" id="KW-0833">Ubl conjugation pathway</keyword>
<dbReference type="PANTHER" id="PTHR21646">
    <property type="entry name" value="UBIQUITIN CARBOXYL-TERMINAL HYDROLASE"/>
    <property type="match status" value="1"/>
</dbReference>
<evidence type="ECO:0000313" key="10">
    <source>
        <dbReference type="Proteomes" id="UP000681720"/>
    </source>
</evidence>
<comment type="catalytic activity">
    <reaction evidence="1">
        <text>Thiol-dependent hydrolysis of ester, thioester, amide, peptide and isopeptide bonds formed by the C-terminal Gly of ubiquitin (a 76-residue protein attached to proteins as an intracellular targeting signal).</text>
        <dbReference type="EC" id="3.4.19.12"/>
    </reaction>
</comment>
<sequence>MDSYNYLIQRNLPMNNFRLQQTHYIKNETLIRYPISNIDFSHWSQTPSPSNYSLVAVVNHYGSMNSGHYTSFCNDGKQWYYCNDHAIRVAEKSELEHNVHAYLLFYSSLPQQQLRLPSIPN</sequence>
<dbReference type="PROSITE" id="PS50235">
    <property type="entry name" value="USP_3"/>
    <property type="match status" value="1"/>
</dbReference>
<dbReference type="InterPro" id="IPR018200">
    <property type="entry name" value="USP_CS"/>
</dbReference>
<dbReference type="Pfam" id="PF00443">
    <property type="entry name" value="UCH"/>
    <property type="match status" value="1"/>
</dbReference>
<reference evidence="9" key="1">
    <citation type="submission" date="2021-02" db="EMBL/GenBank/DDBJ databases">
        <authorList>
            <person name="Nowell W R."/>
        </authorList>
    </citation>
    <scope>NUCLEOTIDE SEQUENCE</scope>
</reference>
<evidence type="ECO:0000256" key="6">
    <source>
        <dbReference type="ARBA" id="ARBA00022801"/>
    </source>
</evidence>
<dbReference type="PROSITE" id="PS00973">
    <property type="entry name" value="USP_2"/>
    <property type="match status" value="1"/>
</dbReference>
<dbReference type="AlphaFoldDB" id="A0A8S3FQ01"/>
<dbReference type="Gene3D" id="3.90.70.10">
    <property type="entry name" value="Cysteine proteinases"/>
    <property type="match status" value="1"/>
</dbReference>
<evidence type="ECO:0000256" key="7">
    <source>
        <dbReference type="ARBA" id="ARBA00022807"/>
    </source>
</evidence>
<name>A0A8S3FQ01_9BILA</name>
<evidence type="ECO:0000313" key="9">
    <source>
        <dbReference type="EMBL" id="CAF5133424.1"/>
    </source>
</evidence>
<evidence type="ECO:0000256" key="5">
    <source>
        <dbReference type="ARBA" id="ARBA00022786"/>
    </source>
</evidence>
<dbReference type="GO" id="GO:0006508">
    <property type="term" value="P:proteolysis"/>
    <property type="evidence" value="ECO:0007669"/>
    <property type="project" value="UniProtKB-KW"/>
</dbReference>
<comment type="similarity">
    <text evidence="2">Belongs to the peptidase C19 family.</text>
</comment>
<dbReference type="InterPro" id="IPR001394">
    <property type="entry name" value="Peptidase_C19_UCH"/>
</dbReference>
<protein>
    <recommendedName>
        <fullName evidence="3">ubiquitinyl hydrolase 1</fullName>
        <ecNumber evidence="3">3.4.19.12</ecNumber>
    </recommendedName>
</protein>
<gene>
    <name evidence="9" type="ORF">GIL414_LOCUS64120</name>
</gene>
<accession>A0A8S3FQ01</accession>
<evidence type="ECO:0000259" key="8">
    <source>
        <dbReference type="PROSITE" id="PS50235"/>
    </source>
</evidence>
<dbReference type="InterPro" id="IPR028889">
    <property type="entry name" value="USP"/>
</dbReference>
<evidence type="ECO:0000256" key="1">
    <source>
        <dbReference type="ARBA" id="ARBA00000707"/>
    </source>
</evidence>
<dbReference type="InterPro" id="IPR050185">
    <property type="entry name" value="Ub_carboxyl-term_hydrolase"/>
</dbReference>
<dbReference type="EMBL" id="CAJOBJ010272922">
    <property type="protein sequence ID" value="CAF5133424.1"/>
    <property type="molecule type" value="Genomic_DNA"/>
</dbReference>
<dbReference type="InterPro" id="IPR038765">
    <property type="entry name" value="Papain-like_cys_pep_sf"/>
</dbReference>
<dbReference type="Proteomes" id="UP000681720">
    <property type="component" value="Unassembled WGS sequence"/>
</dbReference>
<dbReference type="GO" id="GO:0016579">
    <property type="term" value="P:protein deubiquitination"/>
    <property type="evidence" value="ECO:0007669"/>
    <property type="project" value="InterPro"/>
</dbReference>
<proteinExistence type="inferred from homology"/>
<evidence type="ECO:0000256" key="4">
    <source>
        <dbReference type="ARBA" id="ARBA00022670"/>
    </source>
</evidence>
<comment type="caution">
    <text evidence="9">The sequence shown here is derived from an EMBL/GenBank/DDBJ whole genome shotgun (WGS) entry which is preliminary data.</text>
</comment>
<dbReference type="EC" id="3.4.19.12" evidence="3"/>
<dbReference type="SUPFAM" id="SSF54001">
    <property type="entry name" value="Cysteine proteinases"/>
    <property type="match status" value="1"/>
</dbReference>
<dbReference type="PANTHER" id="PTHR21646:SF24">
    <property type="entry name" value="UBIQUITIN CARBOXYL-TERMINAL HYDROLASE"/>
    <property type="match status" value="1"/>
</dbReference>
<keyword evidence="4" id="KW-0645">Protease</keyword>
<evidence type="ECO:0000256" key="2">
    <source>
        <dbReference type="ARBA" id="ARBA00009085"/>
    </source>
</evidence>
<organism evidence="9 10">
    <name type="scientific">Rotaria magnacalcarata</name>
    <dbReference type="NCBI Taxonomy" id="392030"/>
    <lineage>
        <taxon>Eukaryota</taxon>
        <taxon>Metazoa</taxon>
        <taxon>Spiralia</taxon>
        <taxon>Gnathifera</taxon>
        <taxon>Rotifera</taxon>
        <taxon>Eurotatoria</taxon>
        <taxon>Bdelloidea</taxon>
        <taxon>Philodinida</taxon>
        <taxon>Philodinidae</taxon>
        <taxon>Rotaria</taxon>
    </lineage>
</organism>
<dbReference type="GO" id="GO:0004843">
    <property type="term" value="F:cysteine-type deubiquitinase activity"/>
    <property type="evidence" value="ECO:0007669"/>
    <property type="project" value="UniProtKB-EC"/>
</dbReference>
<keyword evidence="6" id="KW-0378">Hydrolase</keyword>
<keyword evidence="7" id="KW-0788">Thiol protease</keyword>
<feature type="domain" description="USP" evidence="8">
    <location>
        <begin position="1"/>
        <end position="109"/>
    </location>
</feature>
<evidence type="ECO:0000256" key="3">
    <source>
        <dbReference type="ARBA" id="ARBA00012759"/>
    </source>
</evidence>